<evidence type="ECO:0000256" key="1">
    <source>
        <dbReference type="SAM" id="Coils"/>
    </source>
</evidence>
<organism evidence="3 4">
    <name type="scientific">Candidatus Nitrospira nitrificans</name>
    <dbReference type="NCBI Taxonomy" id="1742973"/>
    <lineage>
        <taxon>Bacteria</taxon>
        <taxon>Pseudomonadati</taxon>
        <taxon>Nitrospirota</taxon>
        <taxon>Nitrospiria</taxon>
        <taxon>Nitrospirales</taxon>
        <taxon>Nitrospiraceae</taxon>
        <taxon>Nitrospira</taxon>
    </lineage>
</organism>
<dbReference type="STRING" id="1742973.COMA2_190008"/>
<accession>A0A0S4LAR2</accession>
<evidence type="ECO:0000256" key="2">
    <source>
        <dbReference type="SAM" id="MobiDB-lite"/>
    </source>
</evidence>
<dbReference type="OrthoDB" id="9785426at2"/>
<feature type="region of interest" description="Disordered" evidence="2">
    <location>
        <begin position="248"/>
        <end position="333"/>
    </location>
</feature>
<protein>
    <submittedName>
        <fullName evidence="3">Uncharacterized protein</fullName>
    </submittedName>
</protein>
<keyword evidence="1" id="KW-0175">Coiled coil</keyword>
<feature type="coiled-coil region" evidence="1">
    <location>
        <begin position="163"/>
        <end position="190"/>
    </location>
</feature>
<dbReference type="EMBL" id="CZPZ01000011">
    <property type="protein sequence ID" value="CUS34775.1"/>
    <property type="molecule type" value="Genomic_DNA"/>
</dbReference>
<sequence>MSLDYSSSSYIKPFLFFILPLFCLEQADAKDFNPDNPLNQPAPIYWCSSKMPGQQISAKKSAGCEPLYDQQAAESFREKARQQGFDLPDRDPIKIAELRNVASKFSDRYRTFLSCCLTTSEAPSEIVEMIDEANHILQAVRQNGVYNSTELGKRQGTSIVGTVAHAREDLLRLQNRLDKLIEAQQSLKEVDYETSGRVKAQIQEDEEAIKNEFKANRPPSAAPTGMEIQDTTLRSRIGGDIEDTKLNPHFGADIGSSVSPYTKTGELLRPRRGETVHNSQLPHRPGTDIQDTSIPSSTGLEVDSAQNREGISTLPRRGVGASIGDSDLNSKRR</sequence>
<keyword evidence="4" id="KW-1185">Reference proteome</keyword>
<dbReference type="AlphaFoldDB" id="A0A0S4LAR2"/>
<evidence type="ECO:0000313" key="3">
    <source>
        <dbReference type="EMBL" id="CUS34775.1"/>
    </source>
</evidence>
<reference evidence="4" key="1">
    <citation type="submission" date="2015-10" db="EMBL/GenBank/DDBJ databases">
        <authorList>
            <person name="Luecker S."/>
            <person name="Luecker S."/>
        </authorList>
    </citation>
    <scope>NUCLEOTIDE SEQUENCE [LARGE SCALE GENOMIC DNA]</scope>
</reference>
<feature type="region of interest" description="Disordered" evidence="2">
    <location>
        <begin position="211"/>
        <end position="230"/>
    </location>
</feature>
<evidence type="ECO:0000313" key="4">
    <source>
        <dbReference type="Proteomes" id="UP000198736"/>
    </source>
</evidence>
<dbReference type="RefSeq" id="WP_090896130.1">
    <property type="nucleotide sequence ID" value="NZ_CZPZ01000011.1"/>
</dbReference>
<dbReference type="Proteomes" id="UP000198736">
    <property type="component" value="Unassembled WGS sequence"/>
</dbReference>
<name>A0A0S4LAR2_9BACT</name>
<feature type="compositionally biased region" description="Basic and acidic residues" evidence="2">
    <location>
        <begin position="266"/>
        <end position="275"/>
    </location>
</feature>
<gene>
    <name evidence="3" type="ORF">COMA2_190008</name>
</gene>
<feature type="compositionally biased region" description="Polar residues" evidence="2">
    <location>
        <begin position="289"/>
        <end position="310"/>
    </location>
</feature>
<proteinExistence type="predicted"/>